<dbReference type="SUPFAM" id="SSF100950">
    <property type="entry name" value="NagB/RpiA/CoA transferase-like"/>
    <property type="match status" value="3"/>
</dbReference>
<organism evidence="2">
    <name type="scientific">Schistocephalus solidus</name>
    <name type="common">Tapeworm</name>
    <dbReference type="NCBI Taxonomy" id="70667"/>
    <lineage>
        <taxon>Eukaryota</taxon>
        <taxon>Metazoa</taxon>
        <taxon>Spiralia</taxon>
        <taxon>Lophotrochozoa</taxon>
        <taxon>Platyhelminthes</taxon>
        <taxon>Cestoda</taxon>
        <taxon>Eucestoda</taxon>
        <taxon>Diphyllobothriidea</taxon>
        <taxon>Diphyllobothriidae</taxon>
        <taxon>Schistocephalus</taxon>
    </lineage>
</organism>
<dbReference type="InterPro" id="IPR037171">
    <property type="entry name" value="NagB/RpiA_transferase-like"/>
</dbReference>
<accession>A0A183TSC7</accession>
<dbReference type="WBParaSite" id="SSLN_0002010401-mRNA-1">
    <property type="protein sequence ID" value="SSLN_0002010401-mRNA-1"/>
    <property type="gene ID" value="SSLN_0002010401"/>
</dbReference>
<feature type="domain" description="Acetyl-CoA hydrolase/transferase N-terminal" evidence="1">
    <location>
        <begin position="135"/>
        <end position="237"/>
    </location>
</feature>
<dbReference type="PANTHER" id="PTHR21432">
    <property type="entry name" value="ACETYL-COA HYDROLASE-RELATED"/>
    <property type="match status" value="1"/>
</dbReference>
<dbReference type="Gene3D" id="3.30.750.70">
    <property type="entry name" value="4-hydroxybutyrate coenzyme like domains"/>
    <property type="match status" value="1"/>
</dbReference>
<dbReference type="GO" id="GO:0005739">
    <property type="term" value="C:mitochondrion"/>
    <property type="evidence" value="ECO:0007669"/>
    <property type="project" value="TreeGrafter"/>
</dbReference>
<dbReference type="AlphaFoldDB" id="A0A183TSC7"/>
<dbReference type="PANTHER" id="PTHR21432:SF20">
    <property type="entry name" value="ACETYL-COA HYDROLASE"/>
    <property type="match status" value="1"/>
</dbReference>
<dbReference type="Pfam" id="PF02550">
    <property type="entry name" value="AcetylCoA_hydro"/>
    <property type="match status" value="1"/>
</dbReference>
<name>A0A183TSC7_SCHSO</name>
<sequence>LPLGKLNQGSNVAIQGVASTPDPLIRDFCEYVHARNLKNIHIYTTLPFGEGLFLQEPYASHFKTTFFFLGSIGRKEVNSGKADYTPMFLNDVPRFYRRRLIELDMCIINVSPCDAHGNYSMGPSIKTVLGAVETAKCLIGSVGRKEVNSGKADYTPMFLNDVPRFYRRRLIELDMCIINVSPCDAHGNYSMGPSIKTVLGAVETAKCLIGQINPLTPFTYGDSLVHESRFQYLVPHSMPMHTLPLPTAGVEEATIGKLIAENLVADGSTLQMGIGSIPDIVLSLLHSHKDLGIHTEMFSDGIIDLCESGVITNAHKKLYQGFIVSSFILGSERVFSFVDKNSNLGKFAH</sequence>
<dbReference type="Gene3D" id="3.40.1080.10">
    <property type="entry name" value="Glutaconate Coenzyme A-transferase"/>
    <property type="match status" value="2"/>
</dbReference>
<dbReference type="GO" id="GO:0008775">
    <property type="term" value="F:acetate CoA-transferase activity"/>
    <property type="evidence" value="ECO:0007669"/>
    <property type="project" value="InterPro"/>
</dbReference>
<dbReference type="InterPro" id="IPR046433">
    <property type="entry name" value="ActCoA_hydro"/>
</dbReference>
<evidence type="ECO:0000259" key="1">
    <source>
        <dbReference type="Pfam" id="PF02550"/>
    </source>
</evidence>
<reference evidence="2" key="1">
    <citation type="submission" date="2016-06" db="UniProtKB">
        <authorList>
            <consortium name="WormBaseParasite"/>
        </authorList>
    </citation>
    <scope>IDENTIFICATION</scope>
</reference>
<protein>
    <submittedName>
        <fullName evidence="2">AcetylCoA_hydro domain-containing protein</fullName>
    </submittedName>
</protein>
<dbReference type="InterPro" id="IPR003702">
    <property type="entry name" value="ActCoA_hydro_N"/>
</dbReference>
<dbReference type="GO" id="GO:0006083">
    <property type="term" value="P:acetate metabolic process"/>
    <property type="evidence" value="ECO:0007669"/>
    <property type="project" value="InterPro"/>
</dbReference>
<proteinExistence type="predicted"/>
<evidence type="ECO:0000313" key="2">
    <source>
        <dbReference type="WBParaSite" id="SSLN_0002010401-mRNA-1"/>
    </source>
</evidence>